<reference evidence="2" key="2">
    <citation type="submission" date="2023-06" db="EMBL/GenBank/DDBJ databases">
        <authorList>
            <consortium name="Lawrence Berkeley National Laboratory"/>
            <person name="Mondo S.J."/>
            <person name="Hensen N."/>
            <person name="Bonometti L."/>
            <person name="Westerberg I."/>
            <person name="Brannstrom I.O."/>
            <person name="Guillou S."/>
            <person name="Cros-Aarteil S."/>
            <person name="Calhoun S."/>
            <person name="Haridas S."/>
            <person name="Kuo A."/>
            <person name="Pangilinan J."/>
            <person name="Riley R."/>
            <person name="Labutti K."/>
            <person name="Andreopoulos B."/>
            <person name="Lipzen A."/>
            <person name="Chen C."/>
            <person name="Yanf M."/>
            <person name="Daum C."/>
            <person name="Ng V."/>
            <person name="Clum A."/>
            <person name="Steindorff A."/>
            <person name="Ohm R."/>
            <person name="Martin F."/>
            <person name="Silar P."/>
            <person name="Natvig D."/>
            <person name="Lalanne C."/>
            <person name="Gautier V."/>
            <person name="Ament-Velasquez S.L."/>
            <person name="Kruys A."/>
            <person name="Hutchinson M.I."/>
            <person name="Powell A.J."/>
            <person name="Barry K."/>
            <person name="Miller A.N."/>
            <person name="Grigoriev I.V."/>
            <person name="Debuchy R."/>
            <person name="Gladieux P."/>
            <person name="Thoren M.H."/>
            <person name="Johannesson H."/>
        </authorList>
    </citation>
    <scope>NUCLEOTIDE SEQUENCE</scope>
    <source>
        <strain evidence="2">CBS 626.80</strain>
    </source>
</reference>
<proteinExistence type="predicted"/>
<evidence type="ECO:0000313" key="2">
    <source>
        <dbReference type="EMBL" id="KAK3953214.1"/>
    </source>
</evidence>
<comment type="caution">
    <text evidence="2">The sequence shown here is derived from an EMBL/GenBank/DDBJ whole genome shotgun (WGS) entry which is preliminary data.</text>
</comment>
<sequence>METAELCAGRPIFFPYFTFINLPFLVLLLFASSSLAFTRSSSCTSLAPPTVIDNGSCIPNSILCRFLLLPSSLPTQ</sequence>
<keyword evidence="1" id="KW-0472">Membrane</keyword>
<dbReference type="EMBL" id="MU859109">
    <property type="protein sequence ID" value="KAK3953214.1"/>
    <property type="molecule type" value="Genomic_DNA"/>
</dbReference>
<dbReference type="Proteomes" id="UP001303222">
    <property type="component" value="Unassembled WGS sequence"/>
</dbReference>
<organism evidence="2 3">
    <name type="scientific">Pseudoneurospora amorphoporcata</name>
    <dbReference type="NCBI Taxonomy" id="241081"/>
    <lineage>
        <taxon>Eukaryota</taxon>
        <taxon>Fungi</taxon>
        <taxon>Dikarya</taxon>
        <taxon>Ascomycota</taxon>
        <taxon>Pezizomycotina</taxon>
        <taxon>Sordariomycetes</taxon>
        <taxon>Sordariomycetidae</taxon>
        <taxon>Sordariales</taxon>
        <taxon>Sordariaceae</taxon>
        <taxon>Pseudoneurospora</taxon>
    </lineage>
</organism>
<accession>A0AAN6NW89</accession>
<feature type="transmembrane region" description="Helical" evidence="1">
    <location>
        <begin position="12"/>
        <end position="31"/>
    </location>
</feature>
<protein>
    <submittedName>
        <fullName evidence="2">Uncharacterized protein</fullName>
    </submittedName>
</protein>
<keyword evidence="1" id="KW-1133">Transmembrane helix</keyword>
<name>A0AAN6NW89_9PEZI</name>
<keyword evidence="1" id="KW-0812">Transmembrane</keyword>
<evidence type="ECO:0000313" key="3">
    <source>
        <dbReference type="Proteomes" id="UP001303222"/>
    </source>
</evidence>
<dbReference type="AlphaFoldDB" id="A0AAN6NW89"/>
<evidence type="ECO:0000256" key="1">
    <source>
        <dbReference type="SAM" id="Phobius"/>
    </source>
</evidence>
<reference evidence="2" key="1">
    <citation type="journal article" date="2023" name="Mol. Phylogenet. Evol.">
        <title>Genome-scale phylogeny and comparative genomics of the fungal order Sordariales.</title>
        <authorList>
            <person name="Hensen N."/>
            <person name="Bonometti L."/>
            <person name="Westerberg I."/>
            <person name="Brannstrom I.O."/>
            <person name="Guillou S."/>
            <person name="Cros-Aarteil S."/>
            <person name="Calhoun S."/>
            <person name="Haridas S."/>
            <person name="Kuo A."/>
            <person name="Mondo S."/>
            <person name="Pangilinan J."/>
            <person name="Riley R."/>
            <person name="LaButti K."/>
            <person name="Andreopoulos B."/>
            <person name="Lipzen A."/>
            <person name="Chen C."/>
            <person name="Yan M."/>
            <person name="Daum C."/>
            <person name="Ng V."/>
            <person name="Clum A."/>
            <person name="Steindorff A."/>
            <person name="Ohm R.A."/>
            <person name="Martin F."/>
            <person name="Silar P."/>
            <person name="Natvig D.O."/>
            <person name="Lalanne C."/>
            <person name="Gautier V."/>
            <person name="Ament-Velasquez S.L."/>
            <person name="Kruys A."/>
            <person name="Hutchinson M.I."/>
            <person name="Powell A.J."/>
            <person name="Barry K."/>
            <person name="Miller A.N."/>
            <person name="Grigoriev I.V."/>
            <person name="Debuchy R."/>
            <person name="Gladieux P."/>
            <person name="Hiltunen Thoren M."/>
            <person name="Johannesson H."/>
        </authorList>
    </citation>
    <scope>NUCLEOTIDE SEQUENCE</scope>
    <source>
        <strain evidence="2">CBS 626.80</strain>
    </source>
</reference>
<gene>
    <name evidence="2" type="ORF">QBC32DRAFT_339417</name>
</gene>
<keyword evidence="3" id="KW-1185">Reference proteome</keyword>